<comment type="caution">
    <text evidence="1">The sequence shown here is derived from an EMBL/GenBank/DDBJ whole genome shotgun (WGS) entry which is preliminary data.</text>
</comment>
<dbReference type="AlphaFoldDB" id="A0AAP0NLP6"/>
<evidence type="ECO:0000313" key="1">
    <source>
        <dbReference type="EMBL" id="KAK9109121.1"/>
    </source>
</evidence>
<dbReference type="EMBL" id="JBBNAE010000007">
    <property type="protein sequence ID" value="KAK9109121.1"/>
    <property type="molecule type" value="Genomic_DNA"/>
</dbReference>
<accession>A0AAP0NLP6</accession>
<keyword evidence="2" id="KW-1185">Reference proteome</keyword>
<dbReference type="Proteomes" id="UP001417504">
    <property type="component" value="Unassembled WGS sequence"/>
</dbReference>
<name>A0AAP0NLP6_9MAGN</name>
<evidence type="ECO:0000313" key="2">
    <source>
        <dbReference type="Proteomes" id="UP001417504"/>
    </source>
</evidence>
<proteinExistence type="predicted"/>
<organism evidence="1 2">
    <name type="scientific">Stephania japonica</name>
    <dbReference type="NCBI Taxonomy" id="461633"/>
    <lineage>
        <taxon>Eukaryota</taxon>
        <taxon>Viridiplantae</taxon>
        <taxon>Streptophyta</taxon>
        <taxon>Embryophyta</taxon>
        <taxon>Tracheophyta</taxon>
        <taxon>Spermatophyta</taxon>
        <taxon>Magnoliopsida</taxon>
        <taxon>Ranunculales</taxon>
        <taxon>Menispermaceae</taxon>
        <taxon>Menispermoideae</taxon>
        <taxon>Cissampelideae</taxon>
        <taxon>Stephania</taxon>
    </lineage>
</organism>
<gene>
    <name evidence="1" type="ORF">Sjap_017181</name>
</gene>
<protein>
    <submittedName>
        <fullName evidence="1">Uncharacterized protein</fullName>
    </submittedName>
</protein>
<reference evidence="1 2" key="1">
    <citation type="submission" date="2024-01" db="EMBL/GenBank/DDBJ databases">
        <title>Genome assemblies of Stephania.</title>
        <authorList>
            <person name="Yang L."/>
        </authorList>
    </citation>
    <scope>NUCLEOTIDE SEQUENCE [LARGE SCALE GENOMIC DNA]</scope>
    <source>
        <strain evidence="1">QJT</strain>
        <tissue evidence="1">Leaf</tissue>
    </source>
</reference>
<sequence>MFPGKLNSPKVTLPLLSFGLTPPTSHLAVSLSLTTSSLCFGVVVVGGTVSSHDRLEASMLLAGGSSLSCCSPSSLSRWVQIFGSAARARAIYSVIISEDLSKYATSGLVDAEVVVLGTGFERCCDASPVSSCASVATLPGEILRDLCRIAVKLDHSWASFES</sequence>